<gene>
    <name evidence="7" type="ORF">DCAR_0625132</name>
</gene>
<evidence type="ECO:0000313" key="7">
    <source>
        <dbReference type="EMBL" id="WOH05712.1"/>
    </source>
</evidence>
<dbReference type="CDD" id="cd11446">
    <property type="entry name" value="bHLH_AtILR3_like"/>
    <property type="match status" value="1"/>
</dbReference>
<protein>
    <recommendedName>
        <fullName evidence="6">BHLH domain-containing protein</fullName>
    </recommendedName>
</protein>
<dbReference type="InterPro" id="IPR011598">
    <property type="entry name" value="bHLH_dom"/>
</dbReference>
<dbReference type="InterPro" id="IPR044818">
    <property type="entry name" value="ILR3-like"/>
</dbReference>
<dbReference type="AlphaFoldDB" id="A0AAF0XEN3"/>
<organism evidence="7 8">
    <name type="scientific">Daucus carota subsp. sativus</name>
    <name type="common">Carrot</name>
    <dbReference type="NCBI Taxonomy" id="79200"/>
    <lineage>
        <taxon>Eukaryota</taxon>
        <taxon>Viridiplantae</taxon>
        <taxon>Streptophyta</taxon>
        <taxon>Embryophyta</taxon>
        <taxon>Tracheophyta</taxon>
        <taxon>Spermatophyta</taxon>
        <taxon>Magnoliopsida</taxon>
        <taxon>eudicotyledons</taxon>
        <taxon>Gunneridae</taxon>
        <taxon>Pentapetalae</taxon>
        <taxon>asterids</taxon>
        <taxon>campanulids</taxon>
        <taxon>Apiales</taxon>
        <taxon>Apiaceae</taxon>
        <taxon>Apioideae</taxon>
        <taxon>Scandiceae</taxon>
        <taxon>Daucinae</taxon>
        <taxon>Daucus</taxon>
        <taxon>Daucus sect. Daucus</taxon>
    </lineage>
</organism>
<evidence type="ECO:0000256" key="2">
    <source>
        <dbReference type="ARBA" id="ARBA00023015"/>
    </source>
</evidence>
<reference evidence="7" key="2">
    <citation type="submission" date="2022-03" db="EMBL/GenBank/DDBJ databases">
        <title>Draft title - Genomic analysis of global carrot germplasm unveils the trajectory of domestication and the origin of high carotenoid orange carrot.</title>
        <authorList>
            <person name="Iorizzo M."/>
            <person name="Ellison S."/>
            <person name="Senalik D."/>
            <person name="Macko-Podgorni A."/>
            <person name="Grzebelus D."/>
            <person name="Bostan H."/>
            <person name="Rolling W."/>
            <person name="Curaba J."/>
            <person name="Simon P."/>
        </authorList>
    </citation>
    <scope>NUCLEOTIDE SEQUENCE</scope>
    <source>
        <tissue evidence="7">Leaf</tissue>
    </source>
</reference>
<keyword evidence="2" id="KW-0805">Transcription regulation</keyword>
<keyword evidence="8" id="KW-1185">Reference proteome</keyword>
<dbReference type="PANTHER" id="PTHR46133">
    <property type="entry name" value="BHLH TRANSCRIPTION FACTOR"/>
    <property type="match status" value="1"/>
</dbReference>
<proteinExistence type="predicted"/>
<keyword evidence="3" id="KW-0804">Transcription</keyword>
<dbReference type="SMART" id="SM00353">
    <property type="entry name" value="HLH"/>
    <property type="match status" value="1"/>
</dbReference>
<dbReference type="Proteomes" id="UP000077755">
    <property type="component" value="Chromosome 6"/>
</dbReference>
<evidence type="ECO:0000313" key="8">
    <source>
        <dbReference type="Proteomes" id="UP000077755"/>
    </source>
</evidence>
<dbReference type="Gene3D" id="4.10.280.10">
    <property type="entry name" value="Helix-loop-helix DNA-binding domain"/>
    <property type="match status" value="1"/>
</dbReference>
<evidence type="ECO:0000256" key="5">
    <source>
        <dbReference type="SAM" id="Coils"/>
    </source>
</evidence>
<accession>A0AAF0XEN3</accession>
<dbReference type="EMBL" id="CP093348">
    <property type="protein sequence ID" value="WOH05712.1"/>
    <property type="molecule type" value="Genomic_DNA"/>
</dbReference>
<evidence type="ECO:0000256" key="1">
    <source>
        <dbReference type="ARBA" id="ARBA00004123"/>
    </source>
</evidence>
<dbReference type="SUPFAM" id="SSF47459">
    <property type="entry name" value="HLH, helix-loop-helix DNA-binding domain"/>
    <property type="match status" value="1"/>
</dbReference>
<dbReference type="GO" id="GO:0046983">
    <property type="term" value="F:protein dimerization activity"/>
    <property type="evidence" value="ECO:0007669"/>
    <property type="project" value="InterPro"/>
</dbReference>
<dbReference type="GO" id="GO:0006879">
    <property type="term" value="P:intracellular iron ion homeostasis"/>
    <property type="evidence" value="ECO:0007669"/>
    <property type="project" value="InterPro"/>
</dbReference>
<reference evidence="7" key="1">
    <citation type="journal article" date="2016" name="Nat. Genet.">
        <title>A high-quality carrot genome assembly provides new insights into carotenoid accumulation and asterid genome evolution.</title>
        <authorList>
            <person name="Iorizzo M."/>
            <person name="Ellison S."/>
            <person name="Senalik D."/>
            <person name="Zeng P."/>
            <person name="Satapoomin P."/>
            <person name="Huang J."/>
            <person name="Bowman M."/>
            <person name="Iovene M."/>
            <person name="Sanseverino W."/>
            <person name="Cavagnaro P."/>
            <person name="Yildiz M."/>
            <person name="Macko-Podgorni A."/>
            <person name="Moranska E."/>
            <person name="Grzebelus E."/>
            <person name="Grzebelus D."/>
            <person name="Ashrafi H."/>
            <person name="Zheng Z."/>
            <person name="Cheng S."/>
            <person name="Spooner D."/>
            <person name="Van Deynze A."/>
            <person name="Simon P."/>
        </authorList>
    </citation>
    <scope>NUCLEOTIDE SEQUENCE</scope>
    <source>
        <tissue evidence="7">Leaf</tissue>
    </source>
</reference>
<dbReference type="PANTHER" id="PTHR46133:SF28">
    <property type="entry name" value="BHLH TRANSCRIPTION FACTOR"/>
    <property type="match status" value="1"/>
</dbReference>
<dbReference type="Pfam" id="PF00010">
    <property type="entry name" value="HLH"/>
    <property type="match status" value="1"/>
</dbReference>
<sequence length="236" mass="26268">MDIDPTDACSNWLFDYGLVEDISTVPFPPSPTIAFSWPINSSSIACTEIDCSPGDFEGIKEAASRKRLRSDGCNPASGSKACREKLRRDRLNERFMELASILEPGRPAKTDKTAILSDAVRMVTQLQSEARKLKESNEELQEKIKELKAEKNELRDEKQRIKMDKEKLEQLVKSFGTQPGFLPHPSTLGASFSPQGQAADNKLMPFVGYPGLAMWQFMPPAVVDTSQDHVLRPPVA</sequence>
<comment type="subcellular location">
    <subcellularLocation>
        <location evidence="1">Nucleus</location>
    </subcellularLocation>
</comment>
<dbReference type="GO" id="GO:0005634">
    <property type="term" value="C:nucleus"/>
    <property type="evidence" value="ECO:0007669"/>
    <property type="project" value="UniProtKB-SubCell"/>
</dbReference>
<feature type="domain" description="BHLH" evidence="6">
    <location>
        <begin position="81"/>
        <end position="132"/>
    </location>
</feature>
<keyword evidence="5" id="KW-0175">Coiled coil</keyword>
<feature type="coiled-coil region" evidence="5">
    <location>
        <begin position="116"/>
        <end position="174"/>
    </location>
</feature>
<evidence type="ECO:0000256" key="4">
    <source>
        <dbReference type="ARBA" id="ARBA00023242"/>
    </source>
</evidence>
<evidence type="ECO:0000259" key="6">
    <source>
        <dbReference type="SMART" id="SM00353"/>
    </source>
</evidence>
<dbReference type="GO" id="GO:0003700">
    <property type="term" value="F:DNA-binding transcription factor activity"/>
    <property type="evidence" value="ECO:0007669"/>
    <property type="project" value="InterPro"/>
</dbReference>
<dbReference type="InterPro" id="IPR036638">
    <property type="entry name" value="HLH_DNA-bd_sf"/>
</dbReference>
<keyword evidence="4" id="KW-0539">Nucleus</keyword>
<name>A0AAF0XEN3_DAUCS</name>
<evidence type="ECO:0000256" key="3">
    <source>
        <dbReference type="ARBA" id="ARBA00023163"/>
    </source>
</evidence>